<sequence length="953" mass="107039">MTLPIQDLEPDYYISVNYPTTDNGSPTPQAEKSLKTLIDLLYDKGFAAQIRPGDLDHLLVFVKLSSYKFSEEAEKDLIKNYEFGVTGKDDVLASKLRIIYQYLTYPQSVGGCGITPNSGDWKFVTSIVPITNAFNETTLVEDLKINVTQPNLSIATIKKTYGVEVALYFEYIKHYTFWLLLLSIIGLVSHFRKDKRFSLTFAFINLLWGVLFLASWHRREQHLVNVWGVQNSHLIEEHNSELAKVNERYEEKSTYFHANNTNGFRFLKQLAFIPIALVFVGVLISYQLSCFCIEIFLTDIYDGPGKSLLTLLPTVLISVFVPILTIVYNAVTDIIIKWENHDNQYSKNNSILVKTFVLNFLTGYVPLIITSFIYLPFAHLVQPHLGDIKTTIATYAGENRFYTKYLLKLKSQEEFKINQGRLDAQFFYFIVTNQVIQLVLKYILPLGLRFVFNFIETKIQKKPQLQTKDDNPDESIWLHNVRLSLKLPEYNVDDDFRGLVLQFGYLIMFGPVWPLAPLVCIIFNLIFFKLDNFKLLNGKYFKPPVPRRVDSIHPWNLALFLLAWIGSIISPVVTAFYRHGTAPPKSMGQFALDKASVHVSSSVFLVLLMFVSEHGFLILSYLLFEFSSLFKSQVEWENDFVDNDIKLRHDYYSGKVKPTYKVHSDELWEKFTPQSTLNFTVPKPTAETDDKVEKIASTEDAYSTSAEKSTTTATSRSDKSKILAEKEAILKQKEAELAELEKKKTKLNDFKDPTDSVIKTKSNANGKAVLSTIDNNKHVSDIDPDAAAAAATATSTANDSGAKKSTSTSTSAATDTTNTAPSHSGPTPVTSSEKSNNNNNSKPSDSTKSTLSNDETRKTLDPKGVGSTTTGGKDTVSSDKASSPIEDKESSPSLAGSSTSTPSGTDKKTSPKKLVTNAVNKVENNDDFKKFINEAEKEAKKSKSGLKKLFNKK</sequence>
<evidence type="ECO:0000256" key="4">
    <source>
        <dbReference type="ARBA" id="ARBA00023136"/>
    </source>
</evidence>
<dbReference type="InterPro" id="IPR049456">
    <property type="entry name" value="Anoctamin_N_fung"/>
</dbReference>
<dbReference type="Pfam" id="PF04547">
    <property type="entry name" value="Anoctamin"/>
    <property type="match status" value="1"/>
</dbReference>
<feature type="region of interest" description="Disordered" evidence="6">
    <location>
        <begin position="697"/>
        <end position="717"/>
    </location>
</feature>
<dbReference type="CGD" id="CAL0000183382">
    <property type="gene designation" value="IST2"/>
</dbReference>
<feature type="region of interest" description="Disordered" evidence="6">
    <location>
        <begin position="794"/>
        <end position="922"/>
    </location>
</feature>
<comment type="subcellular location">
    <subcellularLocation>
        <location evidence="1">Membrane</location>
        <topology evidence="1">Multi-pass membrane protein</topology>
    </subcellularLocation>
</comment>
<dbReference type="InterPro" id="IPR049452">
    <property type="entry name" value="Anoctamin_TM"/>
</dbReference>
<dbReference type="OrthoDB" id="296386at2759"/>
<feature type="transmembrane region" description="Helical" evidence="7">
    <location>
        <begin position="309"/>
        <end position="331"/>
    </location>
</feature>
<feature type="transmembrane region" description="Helical" evidence="7">
    <location>
        <begin position="198"/>
        <end position="217"/>
    </location>
</feature>
<feature type="domain" description="Anoctamin alpha-beta plait" evidence="9">
    <location>
        <begin position="10"/>
        <end position="124"/>
    </location>
</feature>
<dbReference type="Proteomes" id="UP000000559">
    <property type="component" value="Chromosome 1"/>
</dbReference>
<dbReference type="GO" id="GO:0032541">
    <property type="term" value="C:cortical endoplasmic reticulum"/>
    <property type="evidence" value="ECO:0000318"/>
    <property type="project" value="GO_Central"/>
</dbReference>
<dbReference type="PANTHER" id="PTHR12308:SF73">
    <property type="entry name" value="ANOCTAMIN"/>
    <property type="match status" value="1"/>
</dbReference>
<name>A0A1D8PE41_CANAL</name>
<feature type="transmembrane region" description="Helical" evidence="7">
    <location>
        <begin position="175"/>
        <end position="191"/>
    </location>
</feature>
<feature type="domain" description="Anoctamin transmembrane" evidence="8">
    <location>
        <begin position="157"/>
        <end position="623"/>
    </location>
</feature>
<evidence type="ECO:0000259" key="8">
    <source>
        <dbReference type="Pfam" id="PF04547"/>
    </source>
</evidence>
<feature type="transmembrane region" description="Helical" evidence="7">
    <location>
        <begin position="426"/>
        <end position="444"/>
    </location>
</feature>
<dbReference type="RefSeq" id="XP_711734.2">
    <property type="nucleotide sequence ID" value="XM_706642.2"/>
</dbReference>
<evidence type="ECO:0000256" key="2">
    <source>
        <dbReference type="ARBA" id="ARBA00022692"/>
    </source>
</evidence>
<feature type="compositionally biased region" description="Low complexity" evidence="6">
    <location>
        <begin position="701"/>
        <end position="715"/>
    </location>
</feature>
<dbReference type="KEGG" id="cal:CAALFM_C107520CA"/>
<feature type="transmembrane region" description="Helical" evidence="7">
    <location>
        <begin position="597"/>
        <end position="624"/>
    </location>
</feature>
<keyword evidence="5" id="KW-0175">Coiled coil</keyword>
<evidence type="ECO:0000256" key="3">
    <source>
        <dbReference type="ARBA" id="ARBA00022989"/>
    </source>
</evidence>
<evidence type="ECO:0000256" key="7">
    <source>
        <dbReference type="SAM" id="Phobius"/>
    </source>
</evidence>
<dbReference type="VEuPathDB" id="FungiDB:C1_07520C_A"/>
<dbReference type="GO" id="GO:0061817">
    <property type="term" value="P:endoplasmic reticulum-plasma membrane tethering"/>
    <property type="evidence" value="ECO:0000315"/>
    <property type="project" value="CGD"/>
</dbReference>
<dbReference type="STRING" id="237561.A0A1D8PE41"/>
<dbReference type="PANTHER" id="PTHR12308">
    <property type="entry name" value="ANOCTAMIN"/>
    <property type="match status" value="1"/>
</dbReference>
<dbReference type="GeneID" id="3646662"/>
<dbReference type="AlphaFoldDB" id="A0A1D8PE41"/>
<evidence type="ECO:0000256" key="1">
    <source>
        <dbReference type="ARBA" id="ARBA00004141"/>
    </source>
</evidence>
<evidence type="ECO:0000313" key="11">
    <source>
        <dbReference type="EMBL" id="AOW26399.1"/>
    </source>
</evidence>
<dbReference type="GO" id="GO:0005254">
    <property type="term" value="F:chloride channel activity"/>
    <property type="evidence" value="ECO:0000318"/>
    <property type="project" value="GO_Central"/>
</dbReference>
<feature type="transmembrane region" description="Helical" evidence="7">
    <location>
        <begin position="351"/>
        <end position="375"/>
    </location>
</feature>
<evidence type="ECO:0000259" key="9">
    <source>
        <dbReference type="Pfam" id="PF20877"/>
    </source>
</evidence>
<reference evidence="11 12" key="2">
    <citation type="journal article" date="2007" name="Genome Biol.">
        <title>Assembly of the Candida albicans genome into sixteen supercontigs aligned on the eight chromosomes.</title>
        <authorList>
            <person name="van het Hoog M."/>
            <person name="Rast T.J."/>
            <person name="Martchenko M."/>
            <person name="Grindle S."/>
            <person name="Dignard D."/>
            <person name="Hogues H."/>
            <person name="Cuomo C."/>
            <person name="Berriman M."/>
            <person name="Scherer S."/>
            <person name="Magee B.B."/>
            <person name="Whiteway M."/>
            <person name="Chibana H."/>
            <person name="Nantel A."/>
            <person name="Magee P.T."/>
        </authorList>
    </citation>
    <scope>GENOME REANNOTATION</scope>
    <source>
        <strain evidence="12">SC5314 / ATCC MYA-2876</strain>
    </source>
</reference>
<feature type="compositionally biased region" description="Low complexity" evidence="6">
    <location>
        <begin position="830"/>
        <end position="850"/>
    </location>
</feature>
<feature type="compositionally biased region" description="Low complexity" evidence="6">
    <location>
        <begin position="891"/>
        <end position="904"/>
    </location>
</feature>
<evidence type="ECO:0000256" key="6">
    <source>
        <dbReference type="SAM" id="MobiDB-lite"/>
    </source>
</evidence>
<feature type="transmembrane region" description="Helical" evidence="7">
    <location>
        <begin position="503"/>
        <end position="527"/>
    </location>
</feature>
<evidence type="ECO:0000313" key="10">
    <source>
        <dbReference type="CGD" id="CAL0000183382"/>
    </source>
</evidence>
<reference evidence="11 12" key="1">
    <citation type="journal article" date="2004" name="Proc. Natl. Acad. Sci. U.S.A.">
        <title>The diploid genome sequence of Candida albicans.</title>
        <authorList>
            <person name="Jones T."/>
            <person name="Federspiel N.A."/>
            <person name="Chibana H."/>
            <person name="Dungan J."/>
            <person name="Kalman S."/>
            <person name="Magee B.B."/>
            <person name="Newport G."/>
            <person name="Thorstenson Y.R."/>
            <person name="Agabian N."/>
            <person name="Magee P.T."/>
            <person name="Davis R.W."/>
            <person name="Scherer S."/>
        </authorList>
    </citation>
    <scope>NUCLEOTIDE SEQUENCE [LARGE SCALE GENOMIC DNA]</scope>
    <source>
        <strain evidence="12">SC5314 / ATCC MYA-2876</strain>
    </source>
</reference>
<reference evidence="11 12" key="3">
    <citation type="journal article" date="2013" name="Genome Biol.">
        <title>Assembly of a phased diploid Candida albicans genome facilitates allele-specific measurements and provides a simple model for repeat and indel structure.</title>
        <authorList>
            <person name="Muzzey D."/>
            <person name="Schwartz K."/>
            <person name="Weissman J.S."/>
            <person name="Sherlock G."/>
        </authorList>
    </citation>
    <scope>NUCLEOTIDE SEQUENCE [LARGE SCALE GENOMIC DNA]</scope>
    <source>
        <strain evidence="12">SC5314 / ATCC MYA-2876</strain>
    </source>
</reference>
<dbReference type="InterPro" id="IPR007632">
    <property type="entry name" value="Anoctamin"/>
</dbReference>
<keyword evidence="4 7" id="KW-0472">Membrane</keyword>
<dbReference type="SMR" id="A0A1D8PE41"/>
<feature type="transmembrane region" description="Helical" evidence="7">
    <location>
        <begin position="557"/>
        <end position="577"/>
    </location>
</feature>
<organism evidence="11 12">
    <name type="scientific">Candida albicans (strain SC5314 / ATCC MYA-2876)</name>
    <name type="common">Yeast</name>
    <dbReference type="NCBI Taxonomy" id="237561"/>
    <lineage>
        <taxon>Eukaryota</taxon>
        <taxon>Fungi</taxon>
        <taxon>Dikarya</taxon>
        <taxon>Ascomycota</taxon>
        <taxon>Saccharomycotina</taxon>
        <taxon>Pichiomycetes</taxon>
        <taxon>Debaryomycetaceae</taxon>
        <taxon>Candida/Lodderomyces clade</taxon>
        <taxon>Candida</taxon>
    </lineage>
</organism>
<accession>A0A1D8PE41</accession>
<dbReference type="EMBL" id="CP017623">
    <property type="protein sequence ID" value="AOW26399.1"/>
    <property type="molecule type" value="Genomic_DNA"/>
</dbReference>
<proteinExistence type="predicted"/>
<dbReference type="FunCoup" id="A0A1D8PE41">
    <property type="interactions" value="327"/>
</dbReference>
<keyword evidence="12" id="KW-1185">Reference proteome</keyword>
<dbReference type="Pfam" id="PF20877">
    <property type="entry name" value="Anoctamin_N"/>
    <property type="match status" value="1"/>
</dbReference>
<dbReference type="InParanoid" id="A0A1D8PE41"/>
<dbReference type="GO" id="GO:1902476">
    <property type="term" value="P:chloride transmembrane transport"/>
    <property type="evidence" value="ECO:0000318"/>
    <property type="project" value="GO_Central"/>
</dbReference>
<protein>
    <submittedName>
        <fullName evidence="11">Ist2p</fullName>
    </submittedName>
</protein>
<gene>
    <name evidence="10 11" type="primary">IST2</name>
    <name evidence="11" type="ordered locus">CAALFM_C107520CA</name>
    <name evidence="10" type="ordered locus">orf19.10310</name>
</gene>
<keyword evidence="2 7" id="KW-0812">Transmembrane</keyword>
<feature type="transmembrane region" description="Helical" evidence="7">
    <location>
        <begin position="271"/>
        <end position="297"/>
    </location>
</feature>
<evidence type="ECO:0000256" key="5">
    <source>
        <dbReference type="SAM" id="Coils"/>
    </source>
</evidence>
<feature type="compositionally biased region" description="Low complexity" evidence="6">
    <location>
        <begin position="794"/>
        <end position="820"/>
    </location>
</feature>
<evidence type="ECO:0000313" key="12">
    <source>
        <dbReference type="Proteomes" id="UP000000559"/>
    </source>
</evidence>
<dbReference type="GO" id="GO:0016020">
    <property type="term" value="C:membrane"/>
    <property type="evidence" value="ECO:0007669"/>
    <property type="project" value="UniProtKB-SubCell"/>
</dbReference>
<feature type="coiled-coil region" evidence="5">
    <location>
        <begin position="723"/>
        <end position="750"/>
    </location>
</feature>
<keyword evidence="3 7" id="KW-1133">Transmembrane helix</keyword>